<keyword evidence="2" id="KW-1185">Reference proteome</keyword>
<proteinExistence type="predicted"/>
<dbReference type="RefSeq" id="XP_026621394.1">
    <property type="nucleotide sequence ID" value="XM_026772411.1"/>
</dbReference>
<dbReference type="GeneID" id="38140767"/>
<protein>
    <submittedName>
        <fullName evidence="1">Uncharacterized protein</fullName>
    </submittedName>
</protein>
<dbReference type="AlphaFoldDB" id="A0A3F3PNP2"/>
<reference evidence="1 2" key="1">
    <citation type="submission" date="2018-07" db="EMBL/GenBank/DDBJ databases">
        <title>The genomes of Aspergillus section Nigri reveals drivers in fungal speciation.</title>
        <authorList>
            <consortium name="DOE Joint Genome Institute"/>
            <person name="Vesth T.C."/>
            <person name="Nybo J."/>
            <person name="Theobald S."/>
            <person name="Brandl J."/>
            <person name="Frisvad J.C."/>
            <person name="Nielsen K.F."/>
            <person name="Lyhne E.K."/>
            <person name="Kogle M.E."/>
            <person name="Kuo A."/>
            <person name="Riley R."/>
            <person name="Clum A."/>
            <person name="Nolan M."/>
            <person name="Lipzen A."/>
            <person name="Salamov A."/>
            <person name="Henrissat B."/>
            <person name="Wiebenga A."/>
            <person name="De vries R.P."/>
            <person name="Grigoriev I.V."/>
            <person name="Mortensen U.H."/>
            <person name="Andersen M.R."/>
            <person name="Baker S.E."/>
        </authorList>
    </citation>
    <scope>NUCLEOTIDE SEQUENCE [LARGE SCALE GENOMIC DNA]</scope>
    <source>
        <strain evidence="1 2">CBS 139.54b</strain>
    </source>
</reference>
<gene>
    <name evidence="1" type="ORF">BDQ94DRAFT_174843</name>
</gene>
<dbReference type="EMBL" id="KZ852077">
    <property type="protein sequence ID" value="RDH28372.1"/>
    <property type="molecule type" value="Genomic_DNA"/>
</dbReference>
<evidence type="ECO:0000313" key="1">
    <source>
        <dbReference type="EMBL" id="RDH28372.1"/>
    </source>
</evidence>
<evidence type="ECO:0000313" key="2">
    <source>
        <dbReference type="Proteomes" id="UP000253729"/>
    </source>
</evidence>
<accession>A0A3F3PNP2</accession>
<name>A0A3F3PNP2_9EURO</name>
<dbReference type="Proteomes" id="UP000253729">
    <property type="component" value="Unassembled WGS sequence"/>
</dbReference>
<organism evidence="1 2">
    <name type="scientific">Aspergillus welwitschiae</name>
    <dbReference type="NCBI Taxonomy" id="1341132"/>
    <lineage>
        <taxon>Eukaryota</taxon>
        <taxon>Fungi</taxon>
        <taxon>Dikarya</taxon>
        <taxon>Ascomycota</taxon>
        <taxon>Pezizomycotina</taxon>
        <taxon>Eurotiomycetes</taxon>
        <taxon>Eurotiomycetidae</taxon>
        <taxon>Eurotiales</taxon>
        <taxon>Aspergillaceae</taxon>
        <taxon>Aspergillus</taxon>
        <taxon>Aspergillus subgen. Circumdati</taxon>
    </lineage>
</organism>
<sequence length="180" mass="20919">MALLVHLELNEVPDFNEQEAVARLYNQVETRFQIERKTVNVQQVSEVQSQYLVKAGTQLESLLPSRWGVRGSNVDLDLSDMFPQKPLFQGTRELCDPPSWLGPNVQNEDKDAEQFSPNILDVHNLVSVLQVTCCLSISHRMYQTQSDVSDQQQWRHVEEGRSKQERRYICQHTMRFMISI</sequence>